<evidence type="ECO:0000313" key="2">
    <source>
        <dbReference type="Proteomes" id="UP001056120"/>
    </source>
</evidence>
<reference evidence="2" key="1">
    <citation type="journal article" date="2022" name="Mol. Ecol. Resour.">
        <title>The genomes of chicory, endive, great burdock and yacon provide insights into Asteraceae palaeo-polyploidization history and plant inulin production.</title>
        <authorList>
            <person name="Fan W."/>
            <person name="Wang S."/>
            <person name="Wang H."/>
            <person name="Wang A."/>
            <person name="Jiang F."/>
            <person name="Liu H."/>
            <person name="Zhao H."/>
            <person name="Xu D."/>
            <person name="Zhang Y."/>
        </authorList>
    </citation>
    <scope>NUCLEOTIDE SEQUENCE [LARGE SCALE GENOMIC DNA]</scope>
    <source>
        <strain evidence="2">cv. Yunnan</strain>
    </source>
</reference>
<evidence type="ECO:0000313" key="1">
    <source>
        <dbReference type="EMBL" id="KAI3819208.1"/>
    </source>
</evidence>
<keyword evidence="2" id="KW-1185">Reference proteome</keyword>
<sequence length="142" mass="15844">MKVVSPLVQKVIPYTSSGVGGLTGNDLEKDYKQIKHLIAEECTFLLEISYAGKKIQGKPEVFSPGRSTEFLKNYKSSIAFLADLEGLVHEPIYSFWLNRNADEDEGGELVFGGVDGLHFKGRHTYVPVTQKSYWQASLMLSI</sequence>
<dbReference type="EMBL" id="CM042021">
    <property type="protein sequence ID" value="KAI3819208.1"/>
    <property type="molecule type" value="Genomic_DNA"/>
</dbReference>
<organism evidence="1 2">
    <name type="scientific">Smallanthus sonchifolius</name>
    <dbReference type="NCBI Taxonomy" id="185202"/>
    <lineage>
        <taxon>Eukaryota</taxon>
        <taxon>Viridiplantae</taxon>
        <taxon>Streptophyta</taxon>
        <taxon>Embryophyta</taxon>
        <taxon>Tracheophyta</taxon>
        <taxon>Spermatophyta</taxon>
        <taxon>Magnoliopsida</taxon>
        <taxon>eudicotyledons</taxon>
        <taxon>Gunneridae</taxon>
        <taxon>Pentapetalae</taxon>
        <taxon>asterids</taxon>
        <taxon>campanulids</taxon>
        <taxon>Asterales</taxon>
        <taxon>Asteraceae</taxon>
        <taxon>Asteroideae</taxon>
        <taxon>Heliantheae alliance</taxon>
        <taxon>Millerieae</taxon>
        <taxon>Smallanthus</taxon>
    </lineage>
</organism>
<comment type="caution">
    <text evidence="1">The sequence shown here is derived from an EMBL/GenBank/DDBJ whole genome shotgun (WGS) entry which is preliminary data.</text>
</comment>
<gene>
    <name evidence="1" type="ORF">L1987_13033</name>
</gene>
<reference evidence="1 2" key="2">
    <citation type="journal article" date="2022" name="Mol. Ecol. Resour.">
        <title>The genomes of chicory, endive, great burdock and yacon provide insights into Asteraceae paleo-polyploidization history and plant inulin production.</title>
        <authorList>
            <person name="Fan W."/>
            <person name="Wang S."/>
            <person name="Wang H."/>
            <person name="Wang A."/>
            <person name="Jiang F."/>
            <person name="Liu H."/>
            <person name="Zhao H."/>
            <person name="Xu D."/>
            <person name="Zhang Y."/>
        </authorList>
    </citation>
    <scope>NUCLEOTIDE SEQUENCE [LARGE SCALE GENOMIC DNA]</scope>
    <source>
        <strain evidence="2">cv. Yunnan</strain>
        <tissue evidence="1">Leaves</tissue>
    </source>
</reference>
<proteinExistence type="predicted"/>
<name>A0ACB9JGZ0_9ASTR</name>
<protein>
    <submittedName>
        <fullName evidence="1">Uncharacterized protein</fullName>
    </submittedName>
</protein>
<accession>A0ACB9JGZ0</accession>
<dbReference type="Proteomes" id="UP001056120">
    <property type="component" value="Linkage Group LG04"/>
</dbReference>